<evidence type="ECO:0000313" key="1">
    <source>
        <dbReference type="EMBL" id="OAG25265.1"/>
    </source>
</evidence>
<protein>
    <submittedName>
        <fullName evidence="1">Uncharacterized protein</fullName>
    </submittedName>
</protein>
<dbReference type="GeneID" id="29116786"/>
<reference evidence="1 2" key="1">
    <citation type="submission" date="2016-05" db="EMBL/GenBank/DDBJ databases">
        <title>Comparative analysis of secretome profiles of manganese(II)-oxidizing ascomycete fungi.</title>
        <authorList>
            <consortium name="DOE Joint Genome Institute"/>
            <person name="Zeiner C.A."/>
            <person name="Purvine S.O."/>
            <person name="Zink E.M."/>
            <person name="Wu S."/>
            <person name="Pasa-Tolic L."/>
            <person name="Chaput D.L."/>
            <person name="Haridas S."/>
            <person name="Grigoriev I.V."/>
            <person name="Santelli C.M."/>
            <person name="Hansel C.M."/>
        </authorList>
    </citation>
    <scope>NUCLEOTIDE SEQUENCE [LARGE SCALE GENOMIC DNA]</scope>
    <source>
        <strain evidence="1 2">SRC1lrK2f</strain>
    </source>
</reference>
<dbReference type="VEuPathDB" id="FungiDB:CC77DRAFT_309087"/>
<dbReference type="Proteomes" id="UP000077248">
    <property type="component" value="Unassembled WGS sequence"/>
</dbReference>
<gene>
    <name evidence="1" type="ORF">CC77DRAFT_309087</name>
</gene>
<organism evidence="1 2">
    <name type="scientific">Alternaria alternata</name>
    <name type="common">Alternaria rot fungus</name>
    <name type="synonym">Torula alternata</name>
    <dbReference type="NCBI Taxonomy" id="5599"/>
    <lineage>
        <taxon>Eukaryota</taxon>
        <taxon>Fungi</taxon>
        <taxon>Dikarya</taxon>
        <taxon>Ascomycota</taxon>
        <taxon>Pezizomycotina</taxon>
        <taxon>Dothideomycetes</taxon>
        <taxon>Pleosporomycetidae</taxon>
        <taxon>Pleosporales</taxon>
        <taxon>Pleosporineae</taxon>
        <taxon>Pleosporaceae</taxon>
        <taxon>Alternaria</taxon>
        <taxon>Alternaria sect. Alternaria</taxon>
        <taxon>Alternaria alternata complex</taxon>
    </lineage>
</organism>
<dbReference type="EMBL" id="KV441470">
    <property type="protein sequence ID" value="OAG25265.1"/>
    <property type="molecule type" value="Genomic_DNA"/>
</dbReference>
<accession>A0A177DZV5</accession>
<dbReference type="RefSeq" id="XP_018390686.1">
    <property type="nucleotide sequence ID" value="XM_018531192.1"/>
</dbReference>
<proteinExistence type="predicted"/>
<dbReference type="AlphaFoldDB" id="A0A177DZV5"/>
<sequence length="234" mass="25507">MRLKTGVDGDCARGDDDSEAFAMRSEDRTSEQFLGVTQLCQAHNVISWVRNQSLPLDATSQALEPITAAEAPPPSMDRRSAAPFGSLATRRLSGTGPRNHASLPFTVGLFPPTAFLHAFPSSFPMALDQKPAEFQLTRVCDSLSPNSPHVPFPHPDKPSNPARRPTAWILPDAGPVPDLDAHMFRRSTHPLIVSAQSISHRADLDTAVPITSWQSFIVFLFPMLIEILMSTDGS</sequence>
<name>A0A177DZV5_ALTAL</name>
<dbReference type="KEGG" id="aalt:CC77DRAFT_309087"/>
<evidence type="ECO:0000313" key="2">
    <source>
        <dbReference type="Proteomes" id="UP000077248"/>
    </source>
</evidence>
<keyword evidence="2" id="KW-1185">Reference proteome</keyword>